<accession>A0A1E3BCW4</accession>
<evidence type="ECO:0008006" key="3">
    <source>
        <dbReference type="Google" id="ProtNLM"/>
    </source>
</evidence>
<dbReference type="VEuPathDB" id="FungiDB:SI65_05394"/>
<dbReference type="AlphaFoldDB" id="A0A1E3BCW4"/>
<gene>
    <name evidence="1" type="ORF">SI65_05394</name>
</gene>
<reference evidence="1 2" key="1">
    <citation type="journal article" date="2016" name="BMC Genomics">
        <title>Comparative genomic and transcriptomic analyses of the Fuzhuan brick tea-fermentation fungus Aspergillus cristatus.</title>
        <authorList>
            <person name="Ge Y."/>
            <person name="Wang Y."/>
            <person name="Liu Y."/>
            <person name="Tan Y."/>
            <person name="Ren X."/>
            <person name="Zhang X."/>
            <person name="Hyde K.D."/>
            <person name="Liu Y."/>
            <person name="Liu Z."/>
        </authorList>
    </citation>
    <scope>NUCLEOTIDE SEQUENCE [LARGE SCALE GENOMIC DNA]</scope>
    <source>
        <strain evidence="1 2">GZAAS20.1005</strain>
    </source>
</reference>
<name>A0A1E3BCW4_ASPCR</name>
<keyword evidence="2" id="KW-1185">Reference proteome</keyword>
<organism evidence="1 2">
    <name type="scientific">Aspergillus cristatus</name>
    <name type="common">Chinese Fuzhuan brick tea-fermentation fungus</name>
    <name type="synonym">Eurotium cristatum</name>
    <dbReference type="NCBI Taxonomy" id="573508"/>
    <lineage>
        <taxon>Eukaryota</taxon>
        <taxon>Fungi</taxon>
        <taxon>Dikarya</taxon>
        <taxon>Ascomycota</taxon>
        <taxon>Pezizomycotina</taxon>
        <taxon>Eurotiomycetes</taxon>
        <taxon>Eurotiomycetidae</taxon>
        <taxon>Eurotiales</taxon>
        <taxon>Aspergillaceae</taxon>
        <taxon>Aspergillus</taxon>
        <taxon>Aspergillus subgen. Aspergillus</taxon>
    </lineage>
</organism>
<evidence type="ECO:0000313" key="2">
    <source>
        <dbReference type="Proteomes" id="UP000094569"/>
    </source>
</evidence>
<dbReference type="OrthoDB" id="4522781at2759"/>
<evidence type="ECO:0000313" key="1">
    <source>
        <dbReference type="EMBL" id="ODM18777.1"/>
    </source>
</evidence>
<sequence length="65" mass="7435">MPFHTVILRDVASDSDKDQMRNLITMAGGKISRETGSRFTFEVPDQFDLRLITRNLDVETLSDHP</sequence>
<comment type="caution">
    <text evidence="1">The sequence shown here is derived from an EMBL/GenBank/DDBJ whole genome shotgun (WGS) entry which is preliminary data.</text>
</comment>
<dbReference type="Proteomes" id="UP000094569">
    <property type="component" value="Unassembled WGS sequence"/>
</dbReference>
<proteinExistence type="predicted"/>
<dbReference type="EMBL" id="JXNT01000005">
    <property type="protein sequence ID" value="ODM18777.1"/>
    <property type="molecule type" value="Genomic_DNA"/>
</dbReference>
<protein>
    <recommendedName>
        <fullName evidence="3">BRCT domain-containing protein</fullName>
    </recommendedName>
</protein>